<accession>A0A517TAX3</accession>
<evidence type="ECO:0000256" key="7">
    <source>
        <dbReference type="HAMAP-Rule" id="MF_01008"/>
    </source>
</evidence>
<keyword evidence="2 7" id="KW-0963">Cytoplasm</keyword>
<feature type="domain" description="SpoVT-AbrB" evidence="8">
    <location>
        <begin position="10"/>
        <end position="55"/>
    </location>
</feature>
<dbReference type="InterPro" id="IPR003444">
    <property type="entry name" value="MraZ"/>
</dbReference>
<dbReference type="KEGG" id="chya:V22_27770"/>
<evidence type="ECO:0000313" key="10">
    <source>
        <dbReference type="Proteomes" id="UP000319976"/>
    </source>
</evidence>
<sequence>MPADTFLTGEIKRSLDERHRLSLPAEMALAAADDEGESILTKEKLGCLSLWPAKEWRAREEAGVELIRQKIAAGRMDQRWEDVQRLGRMLSTRSRTVKLANPNQSRLLIPEGFREFLGVPAGSEVMVVGAVVCVEIWNPEVWLKQLEEDMPSFTGLFRDMTS</sequence>
<comment type="subcellular location">
    <subcellularLocation>
        <location evidence="7">Cytoplasm</location>
        <location evidence="7">Nucleoid</location>
    </subcellularLocation>
</comment>
<evidence type="ECO:0000313" key="9">
    <source>
        <dbReference type="EMBL" id="QDT65522.1"/>
    </source>
</evidence>
<keyword evidence="10" id="KW-1185">Reference proteome</keyword>
<gene>
    <name evidence="7" type="primary">mraZ</name>
    <name evidence="9" type="ORF">V22_27770</name>
</gene>
<dbReference type="OrthoDB" id="269168at2"/>
<dbReference type="Proteomes" id="UP000319976">
    <property type="component" value="Chromosome"/>
</dbReference>
<keyword evidence="5 7" id="KW-0238">DNA-binding</keyword>
<feature type="domain" description="SpoVT-AbrB" evidence="8">
    <location>
        <begin position="96"/>
        <end position="141"/>
    </location>
</feature>
<dbReference type="GO" id="GO:2000143">
    <property type="term" value="P:negative regulation of DNA-templated transcription initiation"/>
    <property type="evidence" value="ECO:0007669"/>
    <property type="project" value="TreeGrafter"/>
</dbReference>
<dbReference type="InterPro" id="IPR035642">
    <property type="entry name" value="MraZ_N"/>
</dbReference>
<dbReference type="CDD" id="cd16320">
    <property type="entry name" value="MraZ_N"/>
    <property type="match status" value="1"/>
</dbReference>
<name>A0A517TAX3_9PLAN</name>
<dbReference type="GO" id="GO:0005737">
    <property type="term" value="C:cytoplasm"/>
    <property type="evidence" value="ECO:0007669"/>
    <property type="project" value="UniProtKB-UniRule"/>
</dbReference>
<dbReference type="AlphaFoldDB" id="A0A517TAX3"/>
<evidence type="ECO:0000256" key="4">
    <source>
        <dbReference type="ARBA" id="ARBA00023015"/>
    </source>
</evidence>
<dbReference type="GO" id="GO:0009295">
    <property type="term" value="C:nucleoid"/>
    <property type="evidence" value="ECO:0007669"/>
    <property type="project" value="UniProtKB-SubCell"/>
</dbReference>
<reference evidence="9 10" key="1">
    <citation type="submission" date="2019-02" db="EMBL/GenBank/DDBJ databases">
        <title>Deep-cultivation of Planctomycetes and their phenomic and genomic characterization uncovers novel biology.</title>
        <authorList>
            <person name="Wiegand S."/>
            <person name="Jogler M."/>
            <person name="Boedeker C."/>
            <person name="Pinto D."/>
            <person name="Vollmers J."/>
            <person name="Rivas-Marin E."/>
            <person name="Kohn T."/>
            <person name="Peeters S.H."/>
            <person name="Heuer A."/>
            <person name="Rast P."/>
            <person name="Oberbeckmann S."/>
            <person name="Bunk B."/>
            <person name="Jeske O."/>
            <person name="Meyerdierks A."/>
            <person name="Storesund J.E."/>
            <person name="Kallscheuer N."/>
            <person name="Luecker S."/>
            <person name="Lage O.M."/>
            <person name="Pohl T."/>
            <person name="Merkel B.J."/>
            <person name="Hornburger P."/>
            <person name="Mueller R.-W."/>
            <person name="Bruemmer F."/>
            <person name="Labrenz M."/>
            <person name="Spormann A.M."/>
            <person name="Op den Camp H."/>
            <person name="Overmann J."/>
            <person name="Amann R."/>
            <person name="Jetten M.S.M."/>
            <person name="Mascher T."/>
            <person name="Medema M.H."/>
            <person name="Devos D.P."/>
            <person name="Kaster A.-K."/>
            <person name="Ovreas L."/>
            <person name="Rohde M."/>
            <person name="Galperin M.Y."/>
            <person name="Jogler C."/>
        </authorList>
    </citation>
    <scope>NUCLEOTIDE SEQUENCE [LARGE SCALE GENOMIC DNA]</scope>
    <source>
        <strain evidence="9 10">V22</strain>
    </source>
</reference>
<dbReference type="PANTHER" id="PTHR34701:SF1">
    <property type="entry name" value="TRANSCRIPTIONAL REGULATOR MRAZ"/>
    <property type="match status" value="1"/>
</dbReference>
<evidence type="ECO:0000256" key="3">
    <source>
        <dbReference type="ARBA" id="ARBA00022737"/>
    </source>
</evidence>
<dbReference type="Gene3D" id="3.40.1550.20">
    <property type="entry name" value="Transcriptional regulator MraZ domain"/>
    <property type="match status" value="1"/>
</dbReference>
<keyword evidence="6 7" id="KW-0804">Transcription</keyword>
<proteinExistence type="inferred from homology"/>
<dbReference type="GO" id="GO:0003700">
    <property type="term" value="F:DNA-binding transcription factor activity"/>
    <property type="evidence" value="ECO:0007669"/>
    <property type="project" value="UniProtKB-UniRule"/>
</dbReference>
<evidence type="ECO:0000256" key="6">
    <source>
        <dbReference type="ARBA" id="ARBA00023163"/>
    </source>
</evidence>
<dbReference type="InterPro" id="IPR038619">
    <property type="entry name" value="MraZ_sf"/>
</dbReference>
<keyword evidence="4 7" id="KW-0805">Transcription regulation</keyword>
<evidence type="ECO:0000256" key="5">
    <source>
        <dbReference type="ARBA" id="ARBA00023125"/>
    </source>
</evidence>
<dbReference type="InterPro" id="IPR037914">
    <property type="entry name" value="SpoVT-AbrB_sf"/>
</dbReference>
<dbReference type="EMBL" id="CP036316">
    <property type="protein sequence ID" value="QDT65522.1"/>
    <property type="molecule type" value="Genomic_DNA"/>
</dbReference>
<dbReference type="HAMAP" id="MF_01008">
    <property type="entry name" value="MraZ"/>
    <property type="match status" value="1"/>
</dbReference>
<comment type="similarity">
    <text evidence="7">Belongs to the MraZ family.</text>
</comment>
<dbReference type="PROSITE" id="PS51740">
    <property type="entry name" value="SPOVT_ABRB"/>
    <property type="match status" value="2"/>
</dbReference>
<dbReference type="InterPro" id="IPR007159">
    <property type="entry name" value="SpoVT-AbrB_dom"/>
</dbReference>
<dbReference type="RefSeq" id="WP_145263594.1">
    <property type="nucleotide sequence ID" value="NZ_CP036316.1"/>
</dbReference>
<evidence type="ECO:0000259" key="8">
    <source>
        <dbReference type="PROSITE" id="PS51740"/>
    </source>
</evidence>
<comment type="subunit">
    <text evidence="7">Forms oligomers.</text>
</comment>
<organism evidence="9 10">
    <name type="scientific">Calycomorphotria hydatis</name>
    <dbReference type="NCBI Taxonomy" id="2528027"/>
    <lineage>
        <taxon>Bacteria</taxon>
        <taxon>Pseudomonadati</taxon>
        <taxon>Planctomycetota</taxon>
        <taxon>Planctomycetia</taxon>
        <taxon>Planctomycetales</taxon>
        <taxon>Planctomycetaceae</taxon>
        <taxon>Calycomorphotria</taxon>
    </lineage>
</organism>
<evidence type="ECO:0000256" key="2">
    <source>
        <dbReference type="ARBA" id="ARBA00022490"/>
    </source>
</evidence>
<dbReference type="InterPro" id="IPR020603">
    <property type="entry name" value="MraZ_dom"/>
</dbReference>
<dbReference type="Pfam" id="PF02381">
    <property type="entry name" value="MraZ"/>
    <property type="match status" value="1"/>
</dbReference>
<dbReference type="SUPFAM" id="SSF89447">
    <property type="entry name" value="AbrB/MazE/MraZ-like"/>
    <property type="match status" value="1"/>
</dbReference>
<evidence type="ECO:0000256" key="1">
    <source>
        <dbReference type="ARBA" id="ARBA00013860"/>
    </source>
</evidence>
<protein>
    <recommendedName>
        <fullName evidence="1 7">Transcriptional regulator MraZ</fullName>
    </recommendedName>
</protein>
<dbReference type="PANTHER" id="PTHR34701">
    <property type="entry name" value="TRANSCRIPTIONAL REGULATOR MRAZ"/>
    <property type="match status" value="1"/>
</dbReference>
<dbReference type="GO" id="GO:0000976">
    <property type="term" value="F:transcription cis-regulatory region binding"/>
    <property type="evidence" value="ECO:0007669"/>
    <property type="project" value="TreeGrafter"/>
</dbReference>
<keyword evidence="3" id="KW-0677">Repeat</keyword>